<organism evidence="2 3">
    <name type="scientific">Nonomuraea composti</name>
    <dbReference type="NCBI Taxonomy" id="2720023"/>
    <lineage>
        <taxon>Bacteria</taxon>
        <taxon>Bacillati</taxon>
        <taxon>Actinomycetota</taxon>
        <taxon>Actinomycetes</taxon>
        <taxon>Streptosporangiales</taxon>
        <taxon>Streptosporangiaceae</taxon>
        <taxon>Nonomuraea</taxon>
    </lineage>
</organism>
<dbReference type="Gene3D" id="3.30.450.40">
    <property type="match status" value="1"/>
</dbReference>
<evidence type="ECO:0000313" key="3">
    <source>
        <dbReference type="Proteomes" id="UP000696294"/>
    </source>
</evidence>
<accession>A0ABX1BMF9</accession>
<evidence type="ECO:0000259" key="1">
    <source>
        <dbReference type="Pfam" id="PF13185"/>
    </source>
</evidence>
<dbReference type="Pfam" id="PF13185">
    <property type="entry name" value="GAF_2"/>
    <property type="match status" value="1"/>
</dbReference>
<feature type="domain" description="GAF" evidence="1">
    <location>
        <begin position="39"/>
        <end position="140"/>
    </location>
</feature>
<gene>
    <name evidence="2" type="ORF">HCN51_44620</name>
</gene>
<sequence length="147" mass="15727">MGSLQHAVVTAAILLTGSPKARCVFFKISGDVMKPVSFNSQEGRAEPSDTVFKNESSDIAGEAMFRLVRSGKFAQYDDILEKAPEGMQTGRSYRTFIAVSVTAGDEQYGALSIDSPAPNSFGERDVQIMRMLANLLGSGLALMPEGA</sequence>
<comment type="caution">
    <text evidence="2">The sequence shown here is derived from an EMBL/GenBank/DDBJ whole genome shotgun (WGS) entry which is preliminary data.</text>
</comment>
<dbReference type="SUPFAM" id="SSF55781">
    <property type="entry name" value="GAF domain-like"/>
    <property type="match status" value="1"/>
</dbReference>
<dbReference type="EMBL" id="JAATEP010000049">
    <property type="protein sequence ID" value="NJP96441.1"/>
    <property type="molecule type" value="Genomic_DNA"/>
</dbReference>
<dbReference type="InterPro" id="IPR029016">
    <property type="entry name" value="GAF-like_dom_sf"/>
</dbReference>
<name>A0ABX1BMF9_9ACTN</name>
<dbReference type="RefSeq" id="WP_168018036.1">
    <property type="nucleotide sequence ID" value="NZ_JAATEP010000049.1"/>
</dbReference>
<keyword evidence="3" id="KW-1185">Reference proteome</keyword>
<proteinExistence type="predicted"/>
<evidence type="ECO:0000313" key="2">
    <source>
        <dbReference type="EMBL" id="NJP96441.1"/>
    </source>
</evidence>
<reference evidence="2 3" key="1">
    <citation type="submission" date="2020-03" db="EMBL/GenBank/DDBJ databases">
        <title>WGS of actinomycetes isolated from Thailand.</title>
        <authorList>
            <person name="Thawai C."/>
        </authorList>
    </citation>
    <scope>NUCLEOTIDE SEQUENCE [LARGE SCALE GENOMIC DNA]</scope>
    <source>
        <strain evidence="2 3">FMUSA5-5</strain>
    </source>
</reference>
<dbReference type="InterPro" id="IPR003018">
    <property type="entry name" value="GAF"/>
</dbReference>
<protein>
    <submittedName>
        <fullName evidence="2">GAF domain-containing protein</fullName>
    </submittedName>
</protein>
<dbReference type="Proteomes" id="UP000696294">
    <property type="component" value="Unassembled WGS sequence"/>
</dbReference>